<evidence type="ECO:0000313" key="9">
    <source>
        <dbReference type="EMBL" id="POR05446.1"/>
    </source>
</evidence>
<dbReference type="GO" id="GO:0051539">
    <property type="term" value="F:4 iron, 4 sulfur cluster binding"/>
    <property type="evidence" value="ECO:0007669"/>
    <property type="project" value="UniProtKB-KW"/>
</dbReference>
<dbReference type="AlphaFoldDB" id="A0A2S4K112"/>
<keyword evidence="2" id="KW-0004">4Fe-4S</keyword>
<dbReference type="Gene3D" id="3.40.50.11540">
    <property type="entry name" value="NADH-ubiquinone oxidoreductase 51kDa subunit"/>
    <property type="match status" value="1"/>
</dbReference>
<dbReference type="GO" id="GO:0016020">
    <property type="term" value="C:membrane"/>
    <property type="evidence" value="ECO:0007669"/>
    <property type="project" value="InterPro"/>
</dbReference>
<keyword evidence="1" id="KW-0813">Transport</keyword>
<feature type="domain" description="4Fe-4S ferredoxin-type" evidence="8">
    <location>
        <begin position="414"/>
        <end position="443"/>
    </location>
</feature>
<evidence type="ECO:0000259" key="8">
    <source>
        <dbReference type="PROSITE" id="PS51379"/>
    </source>
</evidence>
<keyword evidence="7" id="KW-0411">Iron-sulfur</keyword>
<evidence type="ECO:0000256" key="5">
    <source>
        <dbReference type="ARBA" id="ARBA00022982"/>
    </source>
</evidence>
<sequence length="458" mass="49227">MDSGGTGASGNGGMTIRGFAIRRNGIGGIRPLREERQLEGGFWNAAVPAVCVVPLQQHAGSLVSPLVRRGDLVREEMLLADGSGRFALPVHAPVPGRVATVGTTELLDGTRSLAVQIELSGEFDRLGRQREGSPWEDLEPRELTSLVRSAGIILGGRSPVPLHLYLQRGRDVEPPVVVLDMAETEPYLTAGREITLRYPLEVFTGLQIAARIARTGECHVMAVRGDRGAYRAVRRAGSGTSWKRTVRFHRVARRYPANLHDQLYRRVFSPREVRDQVRDLLVIDPAAALALYEAVVLGKPQTDQIVAVGGGAVKRPAHVRVKVGTPLADILAECGGLRSEPARIIAGGPLTGRVVRNIEAPLPKGVPALLALTGEDVRAGVEMPCLSCGACLRACPAGIFPIQVCNGLAGEAPAEVEADLERCVECGLCAHVCPSRIPLVERLRRGKIALRRGQREKA</sequence>
<dbReference type="Gene3D" id="3.30.70.20">
    <property type="match status" value="1"/>
</dbReference>
<dbReference type="InterPro" id="IPR019554">
    <property type="entry name" value="Soluble_ligand-bd"/>
</dbReference>
<dbReference type="PANTHER" id="PTHR43034:SF2">
    <property type="entry name" value="ION-TRANSLOCATING OXIDOREDUCTASE COMPLEX SUBUNIT C"/>
    <property type="match status" value="1"/>
</dbReference>
<evidence type="ECO:0000256" key="6">
    <source>
        <dbReference type="ARBA" id="ARBA00023004"/>
    </source>
</evidence>
<evidence type="ECO:0000256" key="3">
    <source>
        <dbReference type="ARBA" id="ARBA00022723"/>
    </source>
</evidence>
<evidence type="ECO:0000256" key="2">
    <source>
        <dbReference type="ARBA" id="ARBA00022485"/>
    </source>
</evidence>
<evidence type="ECO:0000256" key="4">
    <source>
        <dbReference type="ARBA" id="ARBA00022737"/>
    </source>
</evidence>
<dbReference type="EMBL" id="LPWH01000002">
    <property type="protein sequence ID" value="POR05446.1"/>
    <property type="molecule type" value="Genomic_DNA"/>
</dbReference>
<dbReference type="GO" id="GO:0046872">
    <property type="term" value="F:metal ion binding"/>
    <property type="evidence" value="ECO:0007669"/>
    <property type="project" value="UniProtKB-KW"/>
</dbReference>
<dbReference type="InterPro" id="IPR037225">
    <property type="entry name" value="Nuo51_FMN-bd_sf"/>
</dbReference>
<keyword evidence="4" id="KW-0677">Repeat</keyword>
<dbReference type="PROSITE" id="PS51379">
    <property type="entry name" value="4FE4S_FER_2"/>
    <property type="match status" value="2"/>
</dbReference>
<dbReference type="SUPFAM" id="SSF46548">
    <property type="entry name" value="alpha-helical ferredoxin"/>
    <property type="match status" value="1"/>
</dbReference>
<dbReference type="SUPFAM" id="SSF142019">
    <property type="entry name" value="Nqo1 FMN-binding domain-like"/>
    <property type="match status" value="1"/>
</dbReference>
<keyword evidence="10" id="KW-1185">Reference proteome</keyword>
<name>A0A2S4K112_9SPIO</name>
<feature type="domain" description="4Fe-4S ferredoxin-type" evidence="8">
    <location>
        <begin position="375"/>
        <end position="405"/>
    </location>
</feature>
<accession>A0A2S4K112</accession>
<dbReference type="Pfam" id="PF12838">
    <property type="entry name" value="Fer4_7"/>
    <property type="match status" value="1"/>
</dbReference>
<protein>
    <recommendedName>
        <fullName evidence="8">4Fe-4S ferredoxin-type domain-containing protein</fullName>
    </recommendedName>
</protein>
<dbReference type="GO" id="GO:0009055">
    <property type="term" value="F:electron transfer activity"/>
    <property type="evidence" value="ECO:0007669"/>
    <property type="project" value="InterPro"/>
</dbReference>
<keyword evidence="3" id="KW-0479">Metal-binding</keyword>
<evidence type="ECO:0000256" key="1">
    <source>
        <dbReference type="ARBA" id="ARBA00022448"/>
    </source>
</evidence>
<keyword evidence="5" id="KW-0249">Electron transport</keyword>
<gene>
    <name evidence="9" type="ORF">AU468_00800</name>
</gene>
<dbReference type="Pfam" id="PF10531">
    <property type="entry name" value="SLBB"/>
    <property type="match status" value="1"/>
</dbReference>
<evidence type="ECO:0000256" key="7">
    <source>
        <dbReference type="ARBA" id="ARBA00023014"/>
    </source>
</evidence>
<dbReference type="Pfam" id="PF13375">
    <property type="entry name" value="RnfC_N"/>
    <property type="match status" value="1"/>
</dbReference>
<dbReference type="NCBIfam" id="TIGR01945">
    <property type="entry name" value="rnfC"/>
    <property type="match status" value="1"/>
</dbReference>
<reference evidence="10" key="1">
    <citation type="submission" date="2015-12" db="EMBL/GenBank/DDBJ databases">
        <authorList>
            <person name="Lodha T.D."/>
            <person name="Chintalapati S."/>
            <person name="Chintalapati V.R."/>
            <person name="Sravanthi T."/>
        </authorList>
    </citation>
    <scope>NUCLEOTIDE SEQUENCE [LARGE SCALE GENOMIC DNA]</scope>
    <source>
        <strain evidence="10">JC133</strain>
    </source>
</reference>
<dbReference type="RefSeq" id="WP_181015279.1">
    <property type="nucleotide sequence ID" value="NZ_LPWH01000002.1"/>
</dbReference>
<evidence type="ECO:0000313" key="10">
    <source>
        <dbReference type="Proteomes" id="UP000237350"/>
    </source>
</evidence>
<dbReference type="InterPro" id="IPR011538">
    <property type="entry name" value="Nuo51_FMN-bd"/>
</dbReference>
<dbReference type="InterPro" id="IPR026902">
    <property type="entry name" value="RnfC_N"/>
</dbReference>
<dbReference type="Proteomes" id="UP000237350">
    <property type="component" value="Unassembled WGS sequence"/>
</dbReference>
<keyword evidence="6" id="KW-0408">Iron</keyword>
<dbReference type="PANTHER" id="PTHR43034">
    <property type="entry name" value="ION-TRANSLOCATING OXIDOREDUCTASE COMPLEX SUBUNIT C"/>
    <property type="match status" value="1"/>
</dbReference>
<dbReference type="PROSITE" id="PS00198">
    <property type="entry name" value="4FE4S_FER_1"/>
    <property type="match status" value="1"/>
</dbReference>
<dbReference type="InterPro" id="IPR017896">
    <property type="entry name" value="4Fe4S_Fe-S-bd"/>
</dbReference>
<comment type="caution">
    <text evidence="9">The sequence shown here is derived from an EMBL/GenBank/DDBJ whole genome shotgun (WGS) entry which is preliminary data.</text>
</comment>
<proteinExistence type="predicted"/>
<organism evidence="9 10">
    <name type="scientific">Alkalispirochaeta sphaeroplastigenens</name>
    <dbReference type="NCBI Taxonomy" id="1187066"/>
    <lineage>
        <taxon>Bacteria</taxon>
        <taxon>Pseudomonadati</taxon>
        <taxon>Spirochaetota</taxon>
        <taxon>Spirochaetia</taxon>
        <taxon>Spirochaetales</taxon>
        <taxon>Spirochaetaceae</taxon>
        <taxon>Alkalispirochaeta</taxon>
    </lineage>
</organism>
<dbReference type="Pfam" id="PF01512">
    <property type="entry name" value="Complex1_51K"/>
    <property type="match status" value="1"/>
</dbReference>
<dbReference type="InterPro" id="IPR017900">
    <property type="entry name" value="4Fe4S_Fe_S_CS"/>
</dbReference>
<dbReference type="InterPro" id="IPR010208">
    <property type="entry name" value="Ion_transpt_RnfC/RsxC"/>
</dbReference>